<protein>
    <submittedName>
        <fullName evidence="1">Uncharacterized protein</fullName>
    </submittedName>
</protein>
<keyword evidence="1" id="KW-0614">Plasmid</keyword>
<accession>A0A2K8UJ03</accession>
<geneLocation type="plasmid" evidence="2">
    <name>pts417</name>
</geneLocation>
<evidence type="ECO:0000313" key="2">
    <source>
        <dbReference type="Proteomes" id="UP000232638"/>
    </source>
</evidence>
<reference evidence="1 2" key="1">
    <citation type="submission" date="2017-03" db="EMBL/GenBank/DDBJ databases">
        <title>Complete genome sequence of Candidatus 'Thiodictyon syntrophicum' sp. nov. strain Cad16T, a photolithoautotroph purple sulfur bacterium isolated from an alpine meromictic lake.</title>
        <authorList>
            <person name="Luedin S.M."/>
            <person name="Pothier J.F."/>
            <person name="Danza F."/>
            <person name="Storelli N."/>
            <person name="Wittwer M."/>
            <person name="Tonolla M."/>
        </authorList>
    </citation>
    <scope>NUCLEOTIDE SEQUENCE [LARGE SCALE GENOMIC DNA]</scope>
    <source>
        <strain evidence="1 2">Cad16T</strain>
        <plasmid evidence="2">Plasmid pts417</plasmid>
    </source>
</reference>
<sequence length="232" mass="23726">MVASDTIYEGAAVGLVDATGHARPLTSADRFVGFATGPFTSGSTAGVDLVQVQRRGAVQLPVTGAAITDVGCPVYAADDDTYSLSPVGGVFVGFVRRWVSAALAVVEFDPAFADPWGAWPIREAVAEAKTLDAQDSGKLFWITADAGVITLPAIADGLGGCAIACGGSYGTVLVTVSPAAADMILAADLAGVDNKDLILTKATARRGDHVVLMHGDADGYIATRLAGTWVKE</sequence>
<proteinExistence type="predicted"/>
<dbReference type="Proteomes" id="UP000232638">
    <property type="component" value="Plasmid pTs417"/>
</dbReference>
<keyword evidence="2" id="KW-1185">Reference proteome</keyword>
<organism evidence="1 2">
    <name type="scientific">Candidatus Thiodictyon syntrophicum</name>
    <dbReference type="NCBI Taxonomy" id="1166950"/>
    <lineage>
        <taxon>Bacteria</taxon>
        <taxon>Pseudomonadati</taxon>
        <taxon>Pseudomonadota</taxon>
        <taxon>Gammaproteobacteria</taxon>
        <taxon>Chromatiales</taxon>
        <taxon>Chromatiaceae</taxon>
        <taxon>Thiodictyon</taxon>
    </lineage>
</organism>
<evidence type="ECO:0000313" key="1">
    <source>
        <dbReference type="EMBL" id="AUB85161.1"/>
    </source>
</evidence>
<dbReference type="KEGG" id="tsy:THSYN_30030"/>
<name>A0A2K8UJ03_9GAMM</name>
<dbReference type="AlphaFoldDB" id="A0A2K8UJ03"/>
<gene>
    <name evidence="1" type="ORF">THSYN_30030</name>
</gene>
<dbReference type="EMBL" id="CP020371">
    <property type="protein sequence ID" value="AUB85161.1"/>
    <property type="molecule type" value="Genomic_DNA"/>
</dbReference>